<dbReference type="Proteomes" id="UP001595805">
    <property type="component" value="Unassembled WGS sequence"/>
</dbReference>
<accession>A0ABV8AP85</accession>
<evidence type="ECO:0000313" key="3">
    <source>
        <dbReference type="Proteomes" id="UP001595805"/>
    </source>
</evidence>
<proteinExistence type="predicted"/>
<dbReference type="RefSeq" id="WP_377904557.1">
    <property type="nucleotide sequence ID" value="NZ_JBHRZS010000006.1"/>
</dbReference>
<name>A0ABV8AP85_9BACT</name>
<gene>
    <name evidence="2" type="ORF">ACFOSV_06400</name>
</gene>
<keyword evidence="1" id="KW-0812">Transmembrane</keyword>
<reference evidence="3" key="1">
    <citation type="journal article" date="2019" name="Int. J. Syst. Evol. Microbiol.">
        <title>The Global Catalogue of Microorganisms (GCM) 10K type strain sequencing project: providing services to taxonomists for standard genome sequencing and annotation.</title>
        <authorList>
            <consortium name="The Broad Institute Genomics Platform"/>
            <consortium name="The Broad Institute Genome Sequencing Center for Infectious Disease"/>
            <person name="Wu L."/>
            <person name="Ma J."/>
        </authorList>
    </citation>
    <scope>NUCLEOTIDE SEQUENCE [LARGE SCALE GENOMIC DNA]</scope>
    <source>
        <strain evidence="3">CCUG 60523</strain>
    </source>
</reference>
<sequence length="249" mass="28477">MISFFRKIRQKLLSENRVTRYLIYAIGEIALVMIGILLALGVNNWNQDRISRAREEIILQGLYQEFEAAKVELQADLTARERYLSVSSALQHNHLTGEPLNLPTDSIKPFILGLISTRFYSTGHPILDDLSSSGGLELIQSDSVKLLLGEYIEEKNRYNAVEEREAKFTYEQLYPFLSNSINLTYVYNDMMMPDELDNSLASMQSNNQYGSLIYFRMQRVSTARAYGIRVEEAIGRVLSQIESELDGKL</sequence>
<feature type="transmembrane region" description="Helical" evidence="1">
    <location>
        <begin position="21"/>
        <end position="42"/>
    </location>
</feature>
<keyword evidence="1" id="KW-1133">Transmembrane helix</keyword>
<organism evidence="2 3">
    <name type="scientific">Algoriphagus namhaensis</name>
    <dbReference type="NCBI Taxonomy" id="915353"/>
    <lineage>
        <taxon>Bacteria</taxon>
        <taxon>Pseudomonadati</taxon>
        <taxon>Bacteroidota</taxon>
        <taxon>Cytophagia</taxon>
        <taxon>Cytophagales</taxon>
        <taxon>Cyclobacteriaceae</taxon>
        <taxon>Algoriphagus</taxon>
    </lineage>
</organism>
<keyword evidence="3" id="KW-1185">Reference proteome</keyword>
<dbReference type="EMBL" id="JBHRZS010000006">
    <property type="protein sequence ID" value="MFC3879797.1"/>
    <property type="molecule type" value="Genomic_DNA"/>
</dbReference>
<evidence type="ECO:0000313" key="2">
    <source>
        <dbReference type="EMBL" id="MFC3879797.1"/>
    </source>
</evidence>
<keyword evidence="1" id="KW-0472">Membrane</keyword>
<evidence type="ECO:0000256" key="1">
    <source>
        <dbReference type="SAM" id="Phobius"/>
    </source>
</evidence>
<comment type="caution">
    <text evidence="2">The sequence shown here is derived from an EMBL/GenBank/DDBJ whole genome shotgun (WGS) entry which is preliminary data.</text>
</comment>
<protein>
    <submittedName>
        <fullName evidence="2">Uncharacterized protein</fullName>
    </submittedName>
</protein>